<feature type="domain" description="eRF1/Pelota-like N-terminal" evidence="10">
    <location>
        <begin position="1"/>
        <end position="137"/>
    </location>
</feature>
<evidence type="ECO:0000256" key="7">
    <source>
        <dbReference type="ARBA" id="ARBA00022917"/>
    </source>
</evidence>
<dbReference type="InterPro" id="IPR005142">
    <property type="entry name" value="eRF1_3"/>
</dbReference>
<dbReference type="Pfam" id="PF03465">
    <property type="entry name" value="eRF1_3"/>
    <property type="match status" value="1"/>
</dbReference>
<dbReference type="FunFam" id="3.30.1330.30:FF:000032">
    <property type="entry name" value="Eukaryotic peptide chain release factor subunit 1"/>
    <property type="match status" value="1"/>
</dbReference>
<dbReference type="Pfam" id="PF03464">
    <property type="entry name" value="eRF1_2"/>
    <property type="match status" value="1"/>
</dbReference>
<dbReference type="Gene3D" id="3.30.420.60">
    <property type="entry name" value="eRF1 domain 2"/>
    <property type="match status" value="1"/>
</dbReference>
<dbReference type="HAMAP" id="MF_00424">
    <property type="entry name" value="Rel_fact_arch_1"/>
    <property type="match status" value="1"/>
</dbReference>
<reference evidence="11" key="1">
    <citation type="journal article" date="2017" name="Nature">
        <title>Asgard archaea illuminate the origin of eukaryotic cellular complexity.</title>
        <authorList>
            <person name="Zaremba-Niedzwiedzka K."/>
            <person name="Caceres E.F."/>
            <person name="Saw J.H."/>
            <person name="Backstrom D."/>
            <person name="Juzokaite L."/>
            <person name="Vancaester E."/>
            <person name="Seitz K.W."/>
            <person name="Anantharaman K."/>
            <person name="Starnawski P."/>
            <person name="Kjeldsen K.U."/>
            <person name="Scott M.B."/>
            <person name="Nunoura T."/>
            <person name="Banfield J.F."/>
            <person name="Schramm A."/>
            <person name="Baker B.J."/>
            <person name="Spang A."/>
            <person name="Ettema T.J.G."/>
        </authorList>
    </citation>
    <scope>NUCLEOTIDE SEQUENCE</scope>
    <source>
        <strain evidence="11">LCB_4</strain>
    </source>
</reference>
<evidence type="ECO:0000256" key="3">
    <source>
        <dbReference type="ARBA" id="ARBA00005326"/>
    </source>
</evidence>
<dbReference type="SUPFAM" id="SSF55315">
    <property type="entry name" value="L30e-like"/>
    <property type="match status" value="1"/>
</dbReference>
<dbReference type="GO" id="GO:0005737">
    <property type="term" value="C:cytoplasm"/>
    <property type="evidence" value="ECO:0007669"/>
    <property type="project" value="UniProtKB-SubCell"/>
</dbReference>
<dbReference type="Proteomes" id="UP000186851">
    <property type="component" value="Chromosome"/>
</dbReference>
<dbReference type="FunFam" id="3.30.960.10:FF:000003">
    <property type="entry name" value="Peptide chain release factor subunit 1"/>
    <property type="match status" value="1"/>
</dbReference>
<dbReference type="EMBL" id="CP091871">
    <property type="protein sequence ID" value="WEU39812.1"/>
    <property type="molecule type" value="Genomic_DNA"/>
</dbReference>
<dbReference type="InterPro" id="IPR020918">
    <property type="entry name" value="Peptide_chain-rel_aRF1"/>
</dbReference>
<evidence type="ECO:0000256" key="6">
    <source>
        <dbReference type="ARBA" id="ARBA00022490"/>
    </source>
</evidence>
<comment type="similarity">
    <text evidence="3 9">Belongs to the eukaryotic release factor 1 family.</text>
</comment>
<comment type="subcellular location">
    <subcellularLocation>
        <location evidence="2 9">Cytoplasm</location>
    </subcellularLocation>
</comment>
<dbReference type="Gene3D" id="3.30.1330.30">
    <property type="match status" value="1"/>
</dbReference>
<dbReference type="SMART" id="SM01194">
    <property type="entry name" value="eRF1_1"/>
    <property type="match status" value="1"/>
</dbReference>
<dbReference type="InterPro" id="IPR004403">
    <property type="entry name" value="Peptide_chain-rel_eRF1/aRF1"/>
</dbReference>
<protein>
    <recommendedName>
        <fullName evidence="5 9">Peptide chain release factor subunit 1</fullName>
    </recommendedName>
    <alternativeName>
        <fullName evidence="8 9">Translation termination factor aRF1</fullName>
    </alternativeName>
</protein>
<dbReference type="PANTHER" id="PTHR10113">
    <property type="entry name" value="PEPTIDE CHAIN RELEASE FACTOR SUBUNIT 1"/>
    <property type="match status" value="1"/>
</dbReference>
<gene>
    <name evidence="9 11" type="primary">prf1</name>
    <name evidence="11" type="ORF">OdinLCB4_004895</name>
</gene>
<sequence length="415" mass="46222">MSESVSLQKFRLKKLIEELKSKRGYHTELISLYIPPNKVLSDVTNQLNQEYGTASNIKSKTTRKNVLDCITKTIQRLKMITSIPENGLVIFTGAIPQNGQGSEKIEQYVITPPKPINIYKYLCSSEFYLEPLEEQLTEEESYGLIAVDRSEASFAILTGKNLQILKTITSGAPSKHDAGGQSARRFERVIEQLAHEFNVRVGEYANKLFLEVKNLKGIVIGGPGPTKNKFAEGPYLDYRLKEKILAILDIGYSDETGIKELVSRAEDIFKGVRYIEEKKLVQEFLAKISRDTDLAVYGENEVKAALNNGKAATVLISEGVDIYKITLQCPQCGYTERKSVSGKDISKFRAEINSLTCPKCNAQMSIVEEKNIIDEIGELADLTSARVEIISTDTEEGAQLLNFGGIAAILRYKSN</sequence>
<comment type="function">
    <text evidence="1 9">Directs the termination of nascent peptide synthesis (translation) in response to the termination codons UAA, UAG and UGA.</text>
</comment>
<dbReference type="AlphaFoldDB" id="A0AAF0D1A1"/>
<evidence type="ECO:0000313" key="11">
    <source>
        <dbReference type="EMBL" id="WEU39812.1"/>
    </source>
</evidence>
<evidence type="ECO:0000256" key="8">
    <source>
        <dbReference type="ARBA" id="ARBA00031168"/>
    </source>
</evidence>
<evidence type="ECO:0000256" key="1">
    <source>
        <dbReference type="ARBA" id="ARBA00002832"/>
    </source>
</evidence>
<dbReference type="GO" id="GO:0016149">
    <property type="term" value="F:translation release factor activity, codon specific"/>
    <property type="evidence" value="ECO:0007669"/>
    <property type="project" value="UniProtKB-UniRule"/>
</dbReference>
<dbReference type="InterPro" id="IPR005141">
    <property type="entry name" value="eRF1_2"/>
</dbReference>
<accession>A0AAF0D1A1</accession>
<organism evidence="11 12">
    <name type="scientific">Odinarchaeota yellowstonii (strain LCB_4)</name>
    <dbReference type="NCBI Taxonomy" id="1841599"/>
    <lineage>
        <taxon>Archaea</taxon>
        <taxon>Promethearchaeati</taxon>
        <taxon>Candidatus Odinarchaeota</taxon>
        <taxon>Candidatus Odinarchaeia</taxon>
        <taxon>Candidatus Odinarchaeales</taxon>
        <taxon>Candidatus Odinarchaeaceae</taxon>
        <taxon>Candidatus Odinarchaeum</taxon>
    </lineage>
</organism>
<proteinExistence type="inferred from homology"/>
<evidence type="ECO:0000259" key="10">
    <source>
        <dbReference type="SMART" id="SM01194"/>
    </source>
</evidence>
<dbReference type="FunFam" id="3.30.420.60:FF:000003">
    <property type="entry name" value="Peptide chain release factor subunit 1"/>
    <property type="match status" value="1"/>
</dbReference>
<dbReference type="Pfam" id="PF03463">
    <property type="entry name" value="eRF1_1"/>
    <property type="match status" value="1"/>
</dbReference>
<comment type="subunit">
    <text evidence="4 9">Heterodimer of two subunits, one of which binds GTP.</text>
</comment>
<evidence type="ECO:0000256" key="5">
    <source>
        <dbReference type="ARBA" id="ARBA00019723"/>
    </source>
</evidence>
<evidence type="ECO:0000256" key="2">
    <source>
        <dbReference type="ARBA" id="ARBA00004496"/>
    </source>
</evidence>
<dbReference type="Gene3D" id="3.30.960.10">
    <property type="entry name" value="eRF1 domain 1"/>
    <property type="match status" value="1"/>
</dbReference>
<dbReference type="NCBIfam" id="TIGR03676">
    <property type="entry name" value="aRF1_eRF1"/>
    <property type="match status" value="1"/>
</dbReference>
<keyword evidence="6 9" id="KW-0963">Cytoplasm</keyword>
<name>A0AAF0D1A1_ODILC</name>
<evidence type="ECO:0000256" key="4">
    <source>
        <dbReference type="ARBA" id="ARBA00011520"/>
    </source>
</evidence>
<dbReference type="SUPFAM" id="SSF55481">
    <property type="entry name" value="N-terminal domain of eukaryotic peptide chain release factor subunit 1, ERF1"/>
    <property type="match status" value="1"/>
</dbReference>
<dbReference type="InterPro" id="IPR024049">
    <property type="entry name" value="eRF1_1_sf"/>
</dbReference>
<dbReference type="KEGG" id="oyw:OdinLCB4_004895"/>
<dbReference type="InterPro" id="IPR005140">
    <property type="entry name" value="eRF1_Pelota-like_N"/>
</dbReference>
<evidence type="ECO:0000256" key="9">
    <source>
        <dbReference type="HAMAP-Rule" id="MF_00424"/>
    </source>
</evidence>
<dbReference type="InterPro" id="IPR029064">
    <property type="entry name" value="Ribosomal_eL30-like_sf"/>
</dbReference>
<dbReference type="InterPro" id="IPR042226">
    <property type="entry name" value="eFR1_2_sf"/>
</dbReference>
<reference evidence="11" key="2">
    <citation type="journal article" date="2022" name="Nat. Microbiol.">
        <title>A closed Candidatus Odinarchaeum chromosome exposes Asgard archaeal viruses.</title>
        <authorList>
            <person name="Tamarit D."/>
            <person name="Caceres E.F."/>
            <person name="Krupovic M."/>
            <person name="Nijland R."/>
            <person name="Eme L."/>
            <person name="Robinson N.P."/>
            <person name="Ettema T.J.G."/>
        </authorList>
    </citation>
    <scope>NUCLEOTIDE SEQUENCE</scope>
    <source>
        <strain evidence="11">LCB_4</strain>
    </source>
</reference>
<keyword evidence="7 9" id="KW-0648">Protein biosynthesis</keyword>
<evidence type="ECO:0000313" key="12">
    <source>
        <dbReference type="Proteomes" id="UP000186851"/>
    </source>
</evidence>
<dbReference type="SUPFAM" id="SSF53137">
    <property type="entry name" value="Translational machinery components"/>
    <property type="match status" value="1"/>
</dbReference>